<dbReference type="Gene3D" id="1.20.1440.40">
    <property type="entry name" value="YqcC-like"/>
    <property type="match status" value="1"/>
</dbReference>
<dbReference type="PIRSF" id="PIRSF006257">
    <property type="entry name" value="UCP006257"/>
    <property type="match status" value="1"/>
</dbReference>
<dbReference type="Pfam" id="PF04287">
    <property type="entry name" value="DUF446"/>
    <property type="match status" value="1"/>
</dbReference>
<name>A0ABR4WG05_9GAMM</name>
<reference evidence="2 3" key="1">
    <citation type="submission" date="2012-09" db="EMBL/GenBank/DDBJ databases">
        <title>Genome Sequence of alkane-degrading Bacterium Alcanivorax jadensis T9.</title>
        <authorList>
            <person name="Lai Q."/>
            <person name="Shao Z."/>
        </authorList>
    </citation>
    <scope>NUCLEOTIDE SEQUENCE [LARGE SCALE GENOMIC DNA]</scope>
    <source>
        <strain evidence="2 3">T9</strain>
    </source>
</reference>
<dbReference type="Proteomes" id="UP000029443">
    <property type="component" value="Unassembled WGS sequence"/>
</dbReference>
<comment type="caution">
    <text evidence="2">The sequence shown here is derived from an EMBL/GenBank/DDBJ whole genome shotgun (WGS) entry which is preliminary data.</text>
</comment>
<organism evidence="2 3">
    <name type="scientific">Alcanivorax jadensis T9</name>
    <dbReference type="NCBI Taxonomy" id="1177181"/>
    <lineage>
        <taxon>Bacteria</taxon>
        <taxon>Pseudomonadati</taxon>
        <taxon>Pseudomonadota</taxon>
        <taxon>Gammaproteobacteria</taxon>
        <taxon>Oceanospirillales</taxon>
        <taxon>Alcanivoracaceae</taxon>
        <taxon>Alcanivorax</taxon>
    </lineage>
</organism>
<accession>A0ABR4WG05</accession>
<dbReference type="RefSeq" id="WP_035245283.1">
    <property type="nucleotide sequence ID" value="NZ_ARXU01000002.1"/>
</dbReference>
<dbReference type="InterPro" id="IPR023376">
    <property type="entry name" value="YqcC-like_dom"/>
</dbReference>
<dbReference type="SUPFAM" id="SSF158452">
    <property type="entry name" value="YqcC-like"/>
    <property type="match status" value="1"/>
</dbReference>
<feature type="domain" description="YqcC-like" evidence="1">
    <location>
        <begin position="6"/>
        <end position="102"/>
    </location>
</feature>
<evidence type="ECO:0000313" key="3">
    <source>
        <dbReference type="Proteomes" id="UP000029443"/>
    </source>
</evidence>
<dbReference type="PANTHER" id="PTHR39586:SF1">
    <property type="entry name" value="CYTOPLASMIC PROTEIN"/>
    <property type="match status" value="1"/>
</dbReference>
<dbReference type="InterPro" id="IPR007384">
    <property type="entry name" value="UCP006257"/>
</dbReference>
<dbReference type="PANTHER" id="PTHR39586">
    <property type="entry name" value="CYTOPLASMIC PROTEIN-RELATED"/>
    <property type="match status" value="1"/>
</dbReference>
<keyword evidence="3" id="KW-1185">Reference proteome</keyword>
<evidence type="ECO:0000259" key="1">
    <source>
        <dbReference type="Pfam" id="PF04287"/>
    </source>
</evidence>
<sequence length="104" mass="11868">MTKRAQLANLLDDLQTELDQQGLWEQQPPAPAAFDSSTPFFADTMAFSQWLQWVFIGRFRAILDADHPLPGQCDVSPMAEEALKGMEQDVSEIIDLLKRFDEHF</sequence>
<protein>
    <recommendedName>
        <fullName evidence="1">YqcC-like domain-containing protein</fullName>
    </recommendedName>
</protein>
<proteinExistence type="predicted"/>
<dbReference type="EMBL" id="ARXU01000002">
    <property type="protein sequence ID" value="KGD62507.1"/>
    <property type="molecule type" value="Genomic_DNA"/>
</dbReference>
<evidence type="ECO:0000313" key="2">
    <source>
        <dbReference type="EMBL" id="KGD62507.1"/>
    </source>
</evidence>
<gene>
    <name evidence="2" type="ORF">T9A_00798</name>
</gene>
<dbReference type="InterPro" id="IPR036814">
    <property type="entry name" value="YqcC-like_sf"/>
</dbReference>